<evidence type="ECO:0000256" key="1">
    <source>
        <dbReference type="ARBA" id="ARBA00007274"/>
    </source>
</evidence>
<dbReference type="Proteomes" id="UP000077013">
    <property type="component" value="Unassembled WGS sequence"/>
</dbReference>
<dbReference type="InterPro" id="IPR011004">
    <property type="entry name" value="Trimer_LpxA-like_sf"/>
</dbReference>
<keyword evidence="3" id="KW-0677">Repeat</keyword>
<dbReference type="GO" id="GO:0005829">
    <property type="term" value="C:cytosol"/>
    <property type="evidence" value="ECO:0007669"/>
    <property type="project" value="TreeGrafter"/>
</dbReference>
<evidence type="ECO:0000256" key="3">
    <source>
        <dbReference type="ARBA" id="ARBA00022737"/>
    </source>
</evidence>
<dbReference type="InterPro" id="IPR051159">
    <property type="entry name" value="Hexapeptide_acetyltransf"/>
</dbReference>
<protein>
    <recommendedName>
        <fullName evidence="7">Acetyltransferase</fullName>
    </recommendedName>
</protein>
<comment type="caution">
    <text evidence="5">The sequence shown here is derived from an EMBL/GenBank/DDBJ whole genome shotgun (WGS) entry which is preliminary data.</text>
</comment>
<evidence type="ECO:0000313" key="5">
    <source>
        <dbReference type="EMBL" id="OAB75740.1"/>
    </source>
</evidence>
<dbReference type="CDD" id="cd03349">
    <property type="entry name" value="LbH_XAT"/>
    <property type="match status" value="1"/>
</dbReference>
<keyword evidence="4" id="KW-0012">Acyltransferase</keyword>
<dbReference type="AlphaFoldDB" id="A0A167EPB4"/>
<evidence type="ECO:0008006" key="7">
    <source>
        <dbReference type="Google" id="ProtNLM"/>
    </source>
</evidence>
<accession>A0A167EPB4</accession>
<organism evidence="5 6">
    <name type="scientific">Cochleicola gelatinilyticus</name>
    <dbReference type="NCBI Taxonomy" id="1763537"/>
    <lineage>
        <taxon>Bacteria</taxon>
        <taxon>Pseudomonadati</taxon>
        <taxon>Bacteroidota</taxon>
        <taxon>Flavobacteriia</taxon>
        <taxon>Flavobacteriales</taxon>
        <taxon>Flavobacteriaceae</taxon>
        <taxon>Cochleicola</taxon>
    </lineage>
</organism>
<dbReference type="Pfam" id="PF00132">
    <property type="entry name" value="Hexapep"/>
    <property type="match status" value="1"/>
</dbReference>
<dbReference type="InterPro" id="IPR001451">
    <property type="entry name" value="Hexapep"/>
</dbReference>
<evidence type="ECO:0000256" key="2">
    <source>
        <dbReference type="ARBA" id="ARBA00022679"/>
    </source>
</evidence>
<dbReference type="RefSeq" id="WP_241781002.1">
    <property type="nucleotide sequence ID" value="NZ_LRXL01000053.1"/>
</dbReference>
<dbReference type="PANTHER" id="PTHR23416:SF23">
    <property type="entry name" value="ACETYLTRANSFERASE C18B11.09C-RELATED"/>
    <property type="match status" value="1"/>
</dbReference>
<dbReference type="PANTHER" id="PTHR23416">
    <property type="entry name" value="SIALIC ACID SYNTHASE-RELATED"/>
    <property type="match status" value="1"/>
</dbReference>
<gene>
    <name evidence="5" type="ORF">ULVI_14795</name>
</gene>
<dbReference type="Gene3D" id="2.160.10.10">
    <property type="entry name" value="Hexapeptide repeat proteins"/>
    <property type="match status" value="1"/>
</dbReference>
<sequence>MKRFFQHIIHRLMRFGSTYAGPVAEGNARSAGISRGLQQVDFKGENKVATGCNFNGAIVIGKYTTLGYNSTFHGTITIGNYCQLGPHVSIITTNHPVHYLSTYINSSLFEGELTSLKQNKPVIIGNDVWIGQNVTILGGVTVGDGAILAAGAIVTKDVADFSIVAGSPAKHVKFRFTESVQREIKALDWWHKPKEALEELKPLFFKNLEGKNTLY</sequence>
<keyword evidence="2" id="KW-0808">Transferase</keyword>
<comment type="similarity">
    <text evidence="1">Belongs to the transferase hexapeptide repeat family.</text>
</comment>
<dbReference type="InterPro" id="IPR018357">
    <property type="entry name" value="Hexapep_transf_CS"/>
</dbReference>
<evidence type="ECO:0000313" key="6">
    <source>
        <dbReference type="Proteomes" id="UP000077013"/>
    </source>
</evidence>
<keyword evidence="6" id="KW-1185">Reference proteome</keyword>
<proteinExistence type="inferred from homology"/>
<dbReference type="STRING" id="1763537.ULVI_14795"/>
<dbReference type="SUPFAM" id="SSF51161">
    <property type="entry name" value="Trimeric LpxA-like enzymes"/>
    <property type="match status" value="1"/>
</dbReference>
<dbReference type="PROSITE" id="PS00101">
    <property type="entry name" value="HEXAPEP_TRANSFERASES"/>
    <property type="match status" value="1"/>
</dbReference>
<dbReference type="EMBL" id="LRXL01000053">
    <property type="protein sequence ID" value="OAB75740.1"/>
    <property type="molecule type" value="Genomic_DNA"/>
</dbReference>
<dbReference type="GO" id="GO:0008374">
    <property type="term" value="F:O-acyltransferase activity"/>
    <property type="evidence" value="ECO:0007669"/>
    <property type="project" value="TreeGrafter"/>
</dbReference>
<evidence type="ECO:0000256" key="4">
    <source>
        <dbReference type="ARBA" id="ARBA00023315"/>
    </source>
</evidence>
<name>A0A167EPB4_9FLAO</name>
<reference evidence="5 6" key="1">
    <citation type="submission" date="2016-02" db="EMBL/GenBank/DDBJ databases">
        <title>Ulvibacter sp. LPB0005, isolated from Thais luteostoma.</title>
        <authorList>
            <person name="Shin S.-K."/>
            <person name="Yi H."/>
        </authorList>
    </citation>
    <scope>NUCLEOTIDE SEQUENCE [LARGE SCALE GENOMIC DNA]</scope>
    <source>
        <strain evidence="5 6">LPB0005</strain>
    </source>
</reference>